<reference evidence="2 3" key="1">
    <citation type="journal article" date="2019" name="Int. J. Syst. Evol. Microbiol.">
        <title>The Global Catalogue of Microorganisms (GCM) 10K type strain sequencing project: providing services to taxonomists for standard genome sequencing and annotation.</title>
        <authorList>
            <consortium name="The Broad Institute Genomics Platform"/>
            <consortium name="The Broad Institute Genome Sequencing Center for Infectious Disease"/>
            <person name="Wu L."/>
            <person name="Ma J."/>
        </authorList>
    </citation>
    <scope>NUCLEOTIDE SEQUENCE [LARGE SCALE GENOMIC DNA]</scope>
    <source>
        <strain evidence="2 3">JCM 16013</strain>
    </source>
</reference>
<keyword evidence="3" id="KW-1185">Reference proteome</keyword>
<feature type="chain" id="PRO_5046216102" description="Secreted protein" evidence="1">
    <location>
        <begin position="32"/>
        <end position="315"/>
    </location>
</feature>
<gene>
    <name evidence="2" type="ORF">GCM10009838_63130</name>
</gene>
<keyword evidence="1" id="KW-0732">Signal</keyword>
<evidence type="ECO:0008006" key="4">
    <source>
        <dbReference type="Google" id="ProtNLM"/>
    </source>
</evidence>
<protein>
    <recommendedName>
        <fullName evidence="4">Secreted protein</fullName>
    </recommendedName>
</protein>
<sequence length="315" mass="33226">MSITSFCSSRTRARFRALAFAALGCAFAVSAAHNAAPAAAADRAPAAPAVPSLKGLRYTGQYTIDSQSQAQGLATVFGPHGRSSLYYSGNTSIPDSVRAAGWPHVGDPDSSAGLVFDAYQGTAADSAKMFRVTLPSGAAYNYVHPLAPGEEMNNSFAAVSPNGQWMVAGEWDTMTRLLVFPTPVLNRATAPAGGELPLAATIELDHPVQDIQGCTFADATRLLCASDANDTALWPTVKPLLQIDLRHKLDGTTVTGHVTTLGALPLISACAGQPADFESEGVDFDRRTGTFRVEMIPPAGCDSRTTVYEYQATRR</sequence>
<proteinExistence type="predicted"/>
<accession>A0ABN2SRD1</accession>
<dbReference type="RefSeq" id="WP_344660808.1">
    <property type="nucleotide sequence ID" value="NZ_BAAAQM010000045.1"/>
</dbReference>
<feature type="signal peptide" evidence="1">
    <location>
        <begin position="1"/>
        <end position="31"/>
    </location>
</feature>
<evidence type="ECO:0000313" key="3">
    <source>
        <dbReference type="Proteomes" id="UP001499854"/>
    </source>
</evidence>
<organism evidence="2 3">
    <name type="scientific">Catenulispora subtropica</name>
    <dbReference type="NCBI Taxonomy" id="450798"/>
    <lineage>
        <taxon>Bacteria</taxon>
        <taxon>Bacillati</taxon>
        <taxon>Actinomycetota</taxon>
        <taxon>Actinomycetes</taxon>
        <taxon>Catenulisporales</taxon>
        <taxon>Catenulisporaceae</taxon>
        <taxon>Catenulispora</taxon>
    </lineage>
</organism>
<dbReference type="EMBL" id="BAAAQM010000045">
    <property type="protein sequence ID" value="GAA1991128.1"/>
    <property type="molecule type" value="Genomic_DNA"/>
</dbReference>
<evidence type="ECO:0000313" key="2">
    <source>
        <dbReference type="EMBL" id="GAA1991128.1"/>
    </source>
</evidence>
<name>A0ABN2SRD1_9ACTN</name>
<dbReference type="Proteomes" id="UP001499854">
    <property type="component" value="Unassembled WGS sequence"/>
</dbReference>
<comment type="caution">
    <text evidence="2">The sequence shown here is derived from an EMBL/GenBank/DDBJ whole genome shotgun (WGS) entry which is preliminary data.</text>
</comment>
<evidence type="ECO:0000256" key="1">
    <source>
        <dbReference type="SAM" id="SignalP"/>
    </source>
</evidence>